<organism evidence="2">
    <name type="scientific">Zea mays</name>
    <name type="common">Maize</name>
    <dbReference type="NCBI Taxonomy" id="4577"/>
    <lineage>
        <taxon>Eukaryota</taxon>
        <taxon>Viridiplantae</taxon>
        <taxon>Streptophyta</taxon>
        <taxon>Embryophyta</taxon>
        <taxon>Tracheophyta</taxon>
        <taxon>Spermatophyta</taxon>
        <taxon>Magnoliopsida</taxon>
        <taxon>Liliopsida</taxon>
        <taxon>Poales</taxon>
        <taxon>Poaceae</taxon>
        <taxon>PACMAD clade</taxon>
        <taxon>Panicoideae</taxon>
        <taxon>Andropogonodae</taxon>
        <taxon>Andropogoneae</taxon>
        <taxon>Tripsacinae</taxon>
        <taxon>Zea</taxon>
    </lineage>
</organism>
<feature type="compositionally biased region" description="Basic and acidic residues" evidence="1">
    <location>
        <begin position="240"/>
        <end position="253"/>
    </location>
</feature>
<dbReference type="ExpressionAtlas" id="A0A1D6HA73">
    <property type="expression patterns" value="baseline and differential"/>
</dbReference>
<name>A0A1D6HA73_MAIZE</name>
<evidence type="ECO:0000313" key="2">
    <source>
        <dbReference type="EMBL" id="AQK71604.1"/>
    </source>
</evidence>
<accession>A0A1D6HA73</accession>
<feature type="compositionally biased region" description="Basic residues" evidence="1">
    <location>
        <begin position="146"/>
        <end position="155"/>
    </location>
</feature>
<dbReference type="InParanoid" id="A0A1D6HA73"/>
<dbReference type="PANTHER" id="PTHR36056:SF2">
    <property type="entry name" value="OS02G0550000 PROTEIN"/>
    <property type="match status" value="1"/>
</dbReference>
<feature type="region of interest" description="Disordered" evidence="1">
    <location>
        <begin position="239"/>
        <end position="272"/>
    </location>
</feature>
<dbReference type="IntAct" id="A0A1D6HA73">
    <property type="interactions" value="14"/>
</dbReference>
<dbReference type="EMBL" id="CM000781">
    <property type="protein sequence ID" value="AQK71605.1"/>
    <property type="molecule type" value="Genomic_DNA"/>
</dbReference>
<feature type="compositionally biased region" description="Pro residues" evidence="1">
    <location>
        <begin position="31"/>
        <end position="48"/>
    </location>
</feature>
<dbReference type="FunCoup" id="A0A1D6HA73">
    <property type="interactions" value="1393"/>
</dbReference>
<feature type="compositionally biased region" description="Acidic residues" evidence="1">
    <location>
        <begin position="254"/>
        <end position="264"/>
    </location>
</feature>
<dbReference type="AlphaFoldDB" id="A0A1D6HA73"/>
<feature type="region of interest" description="Disordered" evidence="1">
    <location>
        <begin position="637"/>
        <end position="661"/>
    </location>
</feature>
<dbReference type="EMBL" id="CM000781">
    <property type="protein sequence ID" value="AQK71604.1"/>
    <property type="molecule type" value="Genomic_DNA"/>
</dbReference>
<gene>
    <name evidence="2" type="ORF">ZEAMMB73_Zm00001d016766</name>
</gene>
<dbReference type="InterPro" id="IPR040276">
    <property type="entry name" value="At4g26450-like"/>
</dbReference>
<feature type="compositionally biased region" description="Basic and acidic residues" evidence="1">
    <location>
        <begin position="156"/>
        <end position="180"/>
    </location>
</feature>
<protein>
    <submittedName>
        <fullName evidence="2">Uncharacterized protein</fullName>
    </submittedName>
</protein>
<feature type="compositionally biased region" description="Basic and acidic residues" evidence="1">
    <location>
        <begin position="196"/>
        <end position="212"/>
    </location>
</feature>
<sequence>MQYNHRSRLPPPPLPFGRGGHPRGPKQPCYAPLPPPPFPPAPPPPPPSLERKYEVLMEAGRLATEYLVAQGVLPPAALQRGAGISGAWPDHPLPPPPQLQQQEPRGGYGRRRYKDEYNNNPRRANDTSSSTSSRDDCSRGSYNGRGKMKYGKYRRGYLDSGRDREKERRRPFPNGRRYEEDKDEDGAPGFRRERHGNRGSDEVRPHDTEALREGTPLTAKAVEGFCMEDATSKIMSSFKDTIKDSNDAPKVPEETEEGEVEDDRETQNSETEVVKQGIDTDVNHASCYVITESNPNQLSDGKIQDEIPDEEAEDDKKVMDEATLDHNTCDGEVTNMEVEMHVGKESLIDYCNFTRTPTRPRSARAHRNAASIPGEPAVVETFDLVSSGQASHMVSAESAERFFTKIVSENTEDKFCQENTSSGDVRAPPKELMLLQENGITVVTENMAEDNVDAEPHVVVQQYKEETNLSPLTDALEKSLRQEITLSPFAASHKDSLMQEGGLMQEVDLSPLTANHRESFTEETELPPSTASHKDSLIEGTDLTQTISSYNNNLKLQFKEGTQVCDIDMLPQDVNLIELPDQRKIIGRDVGAKAVTGMEEGKLDQSSSLNLSDVDLVGGTEVAAIHNNPVLVQLSAAGSSTESNNKQQQDPETFTGANASPTDDLCQLPLDNKDVQVVNIECGTPVEVGGFGLSKSIHNNPVLVQMSVAGSSAELINKQQEDPETFTGANANPTDDLCQLPLDNKDVQVIDIECGTPVEVGGFDLSKSNVMAFQLKVIQFDSTRNKMVCSSMDSIMDPGDGIHTDVIPVVQDGYSLAFSDFLSSDIPCYPSMQSDLHAGISANDSEGITVMDDPIYGSLADIVFLAFMDCGTLKNTFRFHGHVGAAHSRLRQILLGCRRRPKFMNLTRKIS</sequence>
<proteinExistence type="predicted"/>
<dbReference type="PANTHER" id="PTHR36056">
    <property type="entry name" value="PROTEIN, PUTATIVE-RELATED"/>
    <property type="match status" value="1"/>
</dbReference>
<evidence type="ECO:0000256" key="1">
    <source>
        <dbReference type="SAM" id="MobiDB-lite"/>
    </source>
</evidence>
<reference evidence="2" key="1">
    <citation type="submission" date="2015-12" db="EMBL/GenBank/DDBJ databases">
        <title>Update maize B73 reference genome by single molecule sequencing technologies.</title>
        <authorList>
            <consortium name="Maize Genome Sequencing Project"/>
            <person name="Ware D."/>
        </authorList>
    </citation>
    <scope>NUCLEOTIDE SEQUENCE</scope>
    <source>
        <tissue evidence="2">Seedling</tissue>
    </source>
</reference>
<feature type="region of interest" description="Disordered" evidence="1">
    <location>
        <begin position="1"/>
        <end position="51"/>
    </location>
</feature>
<feature type="region of interest" description="Disordered" evidence="1">
    <location>
        <begin position="81"/>
        <end position="219"/>
    </location>
</feature>